<evidence type="ECO:0000256" key="1">
    <source>
        <dbReference type="ARBA" id="ARBA00022605"/>
    </source>
</evidence>
<dbReference type="OrthoDB" id="85156at2157"/>
<evidence type="ECO:0000313" key="8">
    <source>
        <dbReference type="EMBL" id="EKF84868.1"/>
    </source>
</evidence>
<evidence type="ECO:0000256" key="2">
    <source>
        <dbReference type="ARBA" id="ARBA00022679"/>
    </source>
</evidence>
<comment type="catalytic activity">
    <reaction evidence="5">
        <text>5-phospho-alpha-D-ribose 1-diphosphate + 4-hydroxybenzoate + H(+) = 4-(beta-D-ribofuranosyl)phenol 5'-phosphate + CO2 + diphosphate</text>
        <dbReference type="Rhea" id="RHEA:48556"/>
        <dbReference type="ChEBI" id="CHEBI:15378"/>
        <dbReference type="ChEBI" id="CHEBI:16526"/>
        <dbReference type="ChEBI" id="CHEBI:17879"/>
        <dbReference type="ChEBI" id="CHEBI:33019"/>
        <dbReference type="ChEBI" id="CHEBI:58017"/>
        <dbReference type="ChEBI" id="CHEBI:82767"/>
        <dbReference type="EC" id="2.4.2.54"/>
    </reaction>
</comment>
<dbReference type="InterPro" id="IPR013750">
    <property type="entry name" value="GHMP_kinase_C_dom"/>
</dbReference>
<keyword evidence="5" id="KW-0328">Glycosyltransferase</keyword>
<dbReference type="NCBIfam" id="TIGR00144">
    <property type="entry name" value="beta_RFAP_syn"/>
    <property type="match status" value="1"/>
</dbReference>
<dbReference type="Gene3D" id="3.30.70.890">
    <property type="entry name" value="GHMP kinase, C-terminal domain"/>
    <property type="match status" value="1"/>
</dbReference>
<dbReference type="NCBIfam" id="NF040726">
    <property type="entry name" value="BetaRFA-P_synth"/>
    <property type="match status" value="1"/>
</dbReference>
<keyword evidence="1" id="KW-0028">Amino-acid biosynthesis</keyword>
<dbReference type="GO" id="GO:0008652">
    <property type="term" value="P:amino acid biosynthetic process"/>
    <property type="evidence" value="ECO:0007669"/>
    <property type="project" value="UniProtKB-KW"/>
</dbReference>
<dbReference type="EMBL" id="AMPO01000012">
    <property type="protein sequence ID" value="EKF84868.1"/>
    <property type="molecule type" value="Genomic_DNA"/>
</dbReference>
<dbReference type="InterPro" id="IPR020568">
    <property type="entry name" value="Ribosomal_Su5_D2-typ_SF"/>
</dbReference>
<evidence type="ECO:0000259" key="7">
    <source>
        <dbReference type="Pfam" id="PF08544"/>
    </source>
</evidence>
<evidence type="ECO:0000256" key="4">
    <source>
        <dbReference type="ARBA" id="ARBA00022840"/>
    </source>
</evidence>
<dbReference type="InterPro" id="IPR036554">
    <property type="entry name" value="GHMP_kinase_C_sf"/>
</dbReference>
<keyword evidence="2 5" id="KW-0808">Transferase</keyword>
<proteinExistence type="inferred from homology"/>
<reference evidence="8 9" key="1">
    <citation type="journal article" date="2012" name="J. Bacteriol.">
        <title>Draft genome sequence of Methanobacterium formicicum DSM 3637, an archaebacterium isolated from the methane producer amoeba Pelomyxa palustris.</title>
        <authorList>
            <person name="Gutierrez G."/>
        </authorList>
    </citation>
    <scope>NUCLEOTIDE SEQUENCE [LARGE SCALE GENOMIC DNA]</scope>
    <source>
        <strain evidence="9">DSM 3637 / PP1</strain>
    </source>
</reference>
<comment type="function">
    <text evidence="5">Catalyzes the condensation of 4-aminobenzoate (pABA) with 5-phospho-alpha-D-ribose 1-diphosphate (PRPP) to produce beta-ribofuranosylaminobenzene 5'-phosphate (beta-RFA-P).</text>
</comment>
<dbReference type="SUPFAM" id="SSF54211">
    <property type="entry name" value="Ribosomal protein S5 domain 2-like"/>
    <property type="match status" value="1"/>
</dbReference>
<dbReference type="UniPathway" id="UPA00065"/>
<accession>K2QXA5</accession>
<dbReference type="SUPFAM" id="SSF55060">
    <property type="entry name" value="GHMP Kinase, C-terminal domain"/>
    <property type="match status" value="1"/>
</dbReference>
<evidence type="ECO:0000259" key="6">
    <source>
        <dbReference type="Pfam" id="PF00288"/>
    </source>
</evidence>
<dbReference type="PATRIC" id="fig|1204725.3.peg.2360"/>
<comment type="pathway">
    <text evidence="5">Cofactor biosynthesis; 5,6,7,8-tetrahydromethanopterin biosynthesis.</text>
</comment>
<evidence type="ECO:0000256" key="3">
    <source>
        <dbReference type="ARBA" id="ARBA00022741"/>
    </source>
</evidence>
<dbReference type="Pfam" id="PF00288">
    <property type="entry name" value="GHMP_kinases_N"/>
    <property type="match status" value="1"/>
</dbReference>
<evidence type="ECO:0000313" key="9">
    <source>
        <dbReference type="Proteomes" id="UP000007360"/>
    </source>
</evidence>
<feature type="domain" description="GHMP kinase C-terminal" evidence="7">
    <location>
        <begin position="230"/>
        <end position="304"/>
    </location>
</feature>
<dbReference type="Pfam" id="PF08544">
    <property type="entry name" value="GHMP_kinases_C"/>
    <property type="match status" value="1"/>
</dbReference>
<keyword evidence="4" id="KW-0067">ATP-binding</keyword>
<dbReference type="GO" id="GO:0043793">
    <property type="term" value="F:beta-ribofuranosylaminobenzene 5'-phosphate synthase activity"/>
    <property type="evidence" value="ECO:0007669"/>
    <property type="project" value="UniProtKB-EC"/>
</dbReference>
<comment type="similarity">
    <text evidence="5">Belongs to the beta-RFA-P synthase family.</text>
</comment>
<dbReference type="InterPro" id="IPR004422">
    <property type="entry name" value="RFAP_synthase"/>
</dbReference>
<sequence length="328" mass="35656">MIIKTPSRLHLTLIDLNGSIGRIDGGVGLTLEKPRLVLEMKQKGDEIAVKFKNRQNLPVNVVADYEDKIRTSASRMMEYLHLEGGYSFTVHETYPSHSGLGSGTQLSLAAGKLISDSDNYQISVPQIANIVGRGGTSGIGVASFDKGGFIIDGGHHHGEKPDFLPSSASKASPPPIIARYDFPLDWKVVLVIPHLEKHVSGEKEVNIFQKYCPVPLEEVQSLSHILLMKMMPAILEKDLEMFGEAVNTIQNIGFKKIENQLQNPVISKIMQHLRDAGAPGVGMSSFGPTIYAVTDSPQDIVSAARDTIKDVGGHIIETRAQNSGAVKE</sequence>
<feature type="domain" description="GHMP kinase N-terminal" evidence="6">
    <location>
        <begin position="73"/>
        <end position="140"/>
    </location>
</feature>
<evidence type="ECO:0000256" key="5">
    <source>
        <dbReference type="PIRNR" id="PIRNR004884"/>
    </source>
</evidence>
<name>K2QXA5_METFP</name>
<dbReference type="PANTHER" id="PTHR20861:SF6">
    <property type="entry name" value="BETA-RIBOFURANOSYLPHENOL 5'-PHOSPHATE SYNTHASE"/>
    <property type="match status" value="1"/>
</dbReference>
<dbReference type="EC" id="2.4.2.54" evidence="5"/>
<keyword evidence="9" id="KW-1185">Reference proteome</keyword>
<gene>
    <name evidence="8" type="ORF">A994_11757</name>
</gene>
<comment type="subunit">
    <text evidence="5">Homodimer.</text>
</comment>
<dbReference type="InterPro" id="IPR006204">
    <property type="entry name" value="GHMP_kinase_N_dom"/>
</dbReference>
<dbReference type="InterPro" id="IPR053442">
    <property type="entry name" value="Beta-RFA-P_synthase"/>
</dbReference>
<protein>
    <recommendedName>
        <fullName evidence="5">Beta-ribofuranosylaminobenzene 5'-phosphate synthase</fullName>
        <shortName evidence="5">Beta-RFA-P synthase</shortName>
        <ecNumber evidence="5">2.4.2.54</ecNumber>
    </recommendedName>
</protein>
<dbReference type="RefSeq" id="WP_004031869.1">
    <property type="nucleotide sequence ID" value="NZ_AMPO01000012.1"/>
</dbReference>
<dbReference type="GO" id="GO:0005524">
    <property type="term" value="F:ATP binding"/>
    <property type="evidence" value="ECO:0007669"/>
    <property type="project" value="UniProtKB-UniRule"/>
</dbReference>
<dbReference type="PANTHER" id="PTHR20861">
    <property type="entry name" value="HOMOSERINE/4-DIPHOSPHOCYTIDYL-2-C-METHYL-D-ERYTHRITOL KINASE"/>
    <property type="match status" value="1"/>
</dbReference>
<dbReference type="Proteomes" id="UP000007360">
    <property type="component" value="Unassembled WGS sequence"/>
</dbReference>
<dbReference type="AlphaFoldDB" id="K2QXA5"/>
<comment type="caution">
    <text evidence="8">The sequence shown here is derived from an EMBL/GenBank/DDBJ whole genome shotgun (WGS) entry which is preliminary data.</text>
</comment>
<dbReference type="PIRSF" id="PIRSF004884">
    <property type="entry name" value="Sugar_kin_arch"/>
    <property type="match status" value="1"/>
</dbReference>
<organism evidence="8 9">
    <name type="scientific">Methanobacterium formicicum (strain DSM 3637 / PP1)</name>
    <dbReference type="NCBI Taxonomy" id="1204725"/>
    <lineage>
        <taxon>Archaea</taxon>
        <taxon>Methanobacteriati</taxon>
        <taxon>Methanobacteriota</taxon>
        <taxon>Methanomada group</taxon>
        <taxon>Methanobacteria</taxon>
        <taxon>Methanobacteriales</taxon>
        <taxon>Methanobacteriaceae</taxon>
        <taxon>Methanobacterium</taxon>
    </lineage>
</organism>
<keyword evidence="3" id="KW-0547">Nucleotide-binding</keyword>